<reference evidence="2" key="1">
    <citation type="submission" date="2018-06" db="EMBL/GenBank/DDBJ databases">
        <authorList>
            <person name="Zhirakovskaya E."/>
        </authorList>
    </citation>
    <scope>NUCLEOTIDE SEQUENCE</scope>
</reference>
<dbReference type="AlphaFoldDB" id="A0A3B0ZGV9"/>
<name>A0A3B0ZGV9_9ZZZZ</name>
<dbReference type="Pfam" id="PF07494">
    <property type="entry name" value="Reg_prop"/>
    <property type="match status" value="4"/>
</dbReference>
<accession>A0A3B0ZGV9</accession>
<keyword evidence="1" id="KW-0812">Transmembrane</keyword>
<dbReference type="EMBL" id="UOFU01000004">
    <property type="protein sequence ID" value="VAW92718.1"/>
    <property type="molecule type" value="Genomic_DNA"/>
</dbReference>
<keyword evidence="1" id="KW-0472">Membrane</keyword>
<dbReference type="InterPro" id="IPR011110">
    <property type="entry name" value="Reg_prop"/>
</dbReference>
<gene>
    <name evidence="2" type="ORF">MNBD_GAMMA20-1954</name>
</gene>
<proteinExistence type="predicted"/>
<evidence type="ECO:0000256" key="1">
    <source>
        <dbReference type="SAM" id="Phobius"/>
    </source>
</evidence>
<keyword evidence="2" id="KW-0808">Transferase</keyword>
<organism evidence="2">
    <name type="scientific">hydrothermal vent metagenome</name>
    <dbReference type="NCBI Taxonomy" id="652676"/>
    <lineage>
        <taxon>unclassified sequences</taxon>
        <taxon>metagenomes</taxon>
        <taxon>ecological metagenomes</taxon>
    </lineage>
</organism>
<feature type="transmembrane region" description="Helical" evidence="1">
    <location>
        <begin position="7"/>
        <end position="26"/>
    </location>
</feature>
<dbReference type="GO" id="GO:0016301">
    <property type="term" value="F:kinase activity"/>
    <property type="evidence" value="ECO:0007669"/>
    <property type="project" value="UniProtKB-KW"/>
</dbReference>
<keyword evidence="1" id="KW-1133">Transmembrane helix</keyword>
<dbReference type="SUPFAM" id="SSF63829">
    <property type="entry name" value="Calcium-dependent phosphotriesterase"/>
    <property type="match status" value="1"/>
</dbReference>
<sequence length="409" mass="43354">MNINSKYLAIGAIAIGGLVIGAYTIGTKKAEAPVAAAAPAASAVSAPLGGGAPTVSDLLPSESPAAKAADFAHFRVGNRNVKGMLSDGDEVWVGTSGGVIRYDIHSNDYNLFDVKNGSLISNGVFHVSKVRGKIIVGTYGGGLSVYDPAADSWKNYNIPAGLADQFVYDVVEDRNGDLWIATWSGANRIKGGNLDDADSWETFTVANTNGGLPNDWVYGIEVGKNGEIWLATEGGLARYKDGTWVNWNHEAGLGAKYEDVKDDIAFANDPAETSKHHARQKEEQGLGDVKVGFNPNYIVSMVVDEDGIVWAGTWGGGLSSFDGETWKTYTVKDGLPGNHVFMLHKSRGGPLWIGTNKGLARFRPDGSGFIVMTQADGLFANNVFSLAEASDGSLWVGSFGGVARIFNPK</sequence>
<keyword evidence="2" id="KW-0418">Kinase</keyword>
<dbReference type="InterPro" id="IPR015943">
    <property type="entry name" value="WD40/YVTN_repeat-like_dom_sf"/>
</dbReference>
<dbReference type="Gene3D" id="2.130.10.10">
    <property type="entry name" value="YVTN repeat-like/Quinoprotein amine dehydrogenase"/>
    <property type="match status" value="2"/>
</dbReference>
<evidence type="ECO:0000313" key="2">
    <source>
        <dbReference type="EMBL" id="VAW92718.1"/>
    </source>
</evidence>
<protein>
    <submittedName>
        <fullName evidence="2">Sensor histidine kinase</fullName>
    </submittedName>
</protein>